<dbReference type="GO" id="GO:0004222">
    <property type="term" value="F:metalloendopeptidase activity"/>
    <property type="evidence" value="ECO:0007669"/>
    <property type="project" value="InterPro"/>
</dbReference>
<sequence>MNIVENILAAIVVLGGLVTFHEFGHFLAARWCGVHVLAFSFGFGKPLVSVRGRKGTRFMLSLLPLGGYVRLLNDPDELDEGEVPHGTTMGAQPCWKRAIIMAAGPAANFVLAIAVCAVMFMRGATDITPVIGDVGDSSWAARGGLQADQQIQRINGEATPTWSRVKEVLESRTLKAPITIETTDGVQHRMPELAASSEALSLWQRTGIVPWQPTLPPVIGKVVPNTPAAIAGLSEGVRIVAIDDQPVVSWEEVLTHVRSNTEHRAMRLSVQWSPGETPRTVVVQPQTLGNGRDAVIGIQPQNVAWPATHLYQQRYPVHEAIMRGVGRTWDMTVLTAKGVWQLVSGAASPRSLGGPVMIAQVAGASARSGLETFLDFMAYLSVSLGIFNLLPIPMLDGGQLVYLLAEAIKGRPLSMRMQLGGRVVGLIVVGGLMLMAFYFDLVRTLTNLVR</sequence>
<dbReference type="Gene3D" id="2.30.42.10">
    <property type="match status" value="2"/>
</dbReference>
<keyword evidence="9 11" id="KW-0482">Metalloprotease</keyword>
<dbReference type="GO" id="GO:0016020">
    <property type="term" value="C:membrane"/>
    <property type="evidence" value="ECO:0007669"/>
    <property type="project" value="UniProtKB-SubCell"/>
</dbReference>
<evidence type="ECO:0000256" key="3">
    <source>
        <dbReference type="ARBA" id="ARBA00007931"/>
    </source>
</evidence>
<keyword evidence="8 11" id="KW-1133">Transmembrane helix</keyword>
<dbReference type="AlphaFoldDB" id="A0A348HD11"/>
<dbReference type="Proteomes" id="UP000267342">
    <property type="component" value="Chromosome"/>
</dbReference>
<accession>A0A348HD11</accession>
<dbReference type="InterPro" id="IPR036034">
    <property type="entry name" value="PDZ_sf"/>
</dbReference>
<comment type="subcellular location">
    <subcellularLocation>
        <location evidence="2">Membrane</location>
        <topology evidence="2">Multi-pass membrane protein</topology>
    </subcellularLocation>
</comment>
<dbReference type="InterPro" id="IPR004387">
    <property type="entry name" value="Pept_M50_Zn"/>
</dbReference>
<keyword evidence="6 11" id="KW-0378">Hydrolase</keyword>
<dbReference type="EMBL" id="AP018933">
    <property type="protein sequence ID" value="BBG29513.1"/>
    <property type="molecule type" value="Genomic_DNA"/>
</dbReference>
<keyword evidence="11" id="KW-0479">Metal-binding</keyword>
<keyword evidence="7 11" id="KW-0862">Zinc</keyword>
<evidence type="ECO:0000256" key="6">
    <source>
        <dbReference type="ARBA" id="ARBA00022801"/>
    </source>
</evidence>
<feature type="transmembrane region" description="Helical" evidence="11">
    <location>
        <begin position="98"/>
        <end position="121"/>
    </location>
</feature>
<dbReference type="RefSeq" id="WP_027705277.1">
    <property type="nucleotide sequence ID" value="NZ_AP018933.1"/>
</dbReference>
<evidence type="ECO:0000313" key="14">
    <source>
        <dbReference type="Proteomes" id="UP000267342"/>
    </source>
</evidence>
<reference evidence="13 14" key="1">
    <citation type="submission" date="2018-09" db="EMBL/GenBank/DDBJ databases">
        <title>Zymobacter palmae IAM14233 (=T109) whole genome analysis.</title>
        <authorList>
            <person name="Yanase H."/>
        </authorList>
    </citation>
    <scope>NUCLEOTIDE SEQUENCE [LARGE SCALE GENOMIC DNA]</scope>
    <source>
        <strain evidence="13 14">IAM14233</strain>
    </source>
</reference>
<name>A0A348HD11_9GAMM</name>
<feature type="transmembrane region" description="Helical" evidence="11">
    <location>
        <begin position="419"/>
        <end position="439"/>
    </location>
</feature>
<evidence type="ECO:0000256" key="4">
    <source>
        <dbReference type="ARBA" id="ARBA00022670"/>
    </source>
</evidence>
<dbReference type="InterPro" id="IPR008915">
    <property type="entry name" value="Peptidase_M50"/>
</dbReference>
<comment type="similarity">
    <text evidence="3 11">Belongs to the peptidase M50B family.</text>
</comment>
<gene>
    <name evidence="13" type="ORF">ZBT109_0737</name>
</gene>
<dbReference type="GO" id="GO:0006508">
    <property type="term" value="P:proteolysis"/>
    <property type="evidence" value="ECO:0007669"/>
    <property type="project" value="UniProtKB-KW"/>
</dbReference>
<dbReference type="Pfam" id="PF02163">
    <property type="entry name" value="Peptidase_M50"/>
    <property type="match status" value="1"/>
</dbReference>
<dbReference type="SUPFAM" id="SSF50156">
    <property type="entry name" value="PDZ domain-like"/>
    <property type="match status" value="2"/>
</dbReference>
<keyword evidence="14" id="KW-1185">Reference proteome</keyword>
<dbReference type="KEGG" id="zpl:ZBT109_0737"/>
<dbReference type="GO" id="GO:0046872">
    <property type="term" value="F:metal ion binding"/>
    <property type="evidence" value="ECO:0007669"/>
    <property type="project" value="UniProtKB-KW"/>
</dbReference>
<dbReference type="NCBIfam" id="TIGR00054">
    <property type="entry name" value="RIP metalloprotease RseP"/>
    <property type="match status" value="1"/>
</dbReference>
<dbReference type="STRING" id="1123510.GCA_000620025_02201"/>
<keyword evidence="4" id="KW-0645">Protease</keyword>
<evidence type="ECO:0000259" key="12">
    <source>
        <dbReference type="Pfam" id="PF02163"/>
    </source>
</evidence>
<keyword evidence="5 11" id="KW-0812">Transmembrane</keyword>
<evidence type="ECO:0000313" key="13">
    <source>
        <dbReference type="EMBL" id="BBG29513.1"/>
    </source>
</evidence>
<dbReference type="PANTHER" id="PTHR42837">
    <property type="entry name" value="REGULATOR OF SIGMA-E PROTEASE RSEP"/>
    <property type="match status" value="1"/>
</dbReference>
<evidence type="ECO:0000256" key="11">
    <source>
        <dbReference type="RuleBase" id="RU362031"/>
    </source>
</evidence>
<proteinExistence type="inferred from homology"/>
<evidence type="ECO:0000256" key="1">
    <source>
        <dbReference type="ARBA" id="ARBA00001947"/>
    </source>
</evidence>
<comment type="cofactor">
    <cofactor evidence="1 11">
        <name>Zn(2+)</name>
        <dbReference type="ChEBI" id="CHEBI:29105"/>
    </cofactor>
</comment>
<feature type="domain" description="Peptidase M50" evidence="12">
    <location>
        <begin position="10"/>
        <end position="428"/>
    </location>
</feature>
<evidence type="ECO:0000256" key="2">
    <source>
        <dbReference type="ARBA" id="ARBA00004141"/>
    </source>
</evidence>
<evidence type="ECO:0000256" key="9">
    <source>
        <dbReference type="ARBA" id="ARBA00023049"/>
    </source>
</evidence>
<feature type="transmembrane region" description="Helical" evidence="11">
    <location>
        <begin position="7"/>
        <end position="27"/>
    </location>
</feature>
<dbReference type="CDD" id="cd06163">
    <property type="entry name" value="S2P-M50_PDZ_RseP-like"/>
    <property type="match status" value="1"/>
</dbReference>
<protein>
    <recommendedName>
        <fullName evidence="11">Zinc metalloprotease</fullName>
        <ecNumber evidence="11">3.4.24.-</ecNumber>
    </recommendedName>
</protein>
<organism evidence="13 14">
    <name type="scientific">Zymobacter palmae</name>
    <dbReference type="NCBI Taxonomy" id="33074"/>
    <lineage>
        <taxon>Bacteria</taxon>
        <taxon>Pseudomonadati</taxon>
        <taxon>Pseudomonadota</taxon>
        <taxon>Gammaproteobacteria</taxon>
        <taxon>Oceanospirillales</taxon>
        <taxon>Halomonadaceae</taxon>
        <taxon>Zymobacter group</taxon>
        <taxon>Zymobacter</taxon>
    </lineage>
</organism>
<keyword evidence="10 11" id="KW-0472">Membrane</keyword>
<evidence type="ECO:0000256" key="7">
    <source>
        <dbReference type="ARBA" id="ARBA00022833"/>
    </source>
</evidence>
<dbReference type="PANTHER" id="PTHR42837:SF2">
    <property type="entry name" value="MEMBRANE METALLOPROTEASE ARASP2, CHLOROPLASTIC-RELATED"/>
    <property type="match status" value="1"/>
</dbReference>
<evidence type="ECO:0000256" key="8">
    <source>
        <dbReference type="ARBA" id="ARBA00022989"/>
    </source>
</evidence>
<dbReference type="OrthoDB" id="9782003at2"/>
<evidence type="ECO:0000256" key="5">
    <source>
        <dbReference type="ARBA" id="ARBA00022692"/>
    </source>
</evidence>
<evidence type="ECO:0000256" key="10">
    <source>
        <dbReference type="ARBA" id="ARBA00023136"/>
    </source>
</evidence>
<dbReference type="EC" id="3.4.24.-" evidence="11"/>